<dbReference type="EMBL" id="MLAK01001012">
    <property type="protein sequence ID" value="OHS99311.1"/>
    <property type="molecule type" value="Genomic_DNA"/>
</dbReference>
<reference evidence="1" key="1">
    <citation type="submission" date="2016-10" db="EMBL/GenBank/DDBJ databases">
        <authorList>
            <person name="Benchimol M."/>
            <person name="Almeida L.G."/>
            <person name="Vasconcelos A.T."/>
            <person name="Perreira-Neves A."/>
            <person name="Rosa I.A."/>
            <person name="Tasca T."/>
            <person name="Bogo M.R."/>
            <person name="de Souza W."/>
        </authorList>
    </citation>
    <scope>NUCLEOTIDE SEQUENCE [LARGE SCALE GENOMIC DNA]</scope>
    <source>
        <strain evidence="1">K</strain>
    </source>
</reference>
<accession>A0A1J4JLN1</accession>
<name>A0A1J4JLN1_9EUKA</name>
<dbReference type="OrthoDB" id="10573133at2759"/>
<evidence type="ECO:0000313" key="2">
    <source>
        <dbReference type="Proteomes" id="UP000179807"/>
    </source>
</evidence>
<evidence type="ECO:0000313" key="1">
    <source>
        <dbReference type="EMBL" id="OHS99311.1"/>
    </source>
</evidence>
<sequence length="1925" mass="221023">MSSNSPLFQSAFARLIESFAPHFHKFLYEFEDKMEICSGIAVEKIIHDIFTKFPRCLPQYKNLIKTLTKLSSFDPKSNIEELAYTFKKLLSQSKNTPFQMLQNLSLIFKQDNRYHQELIIRFGIYLTTDLICQICREYGYNDSCQELIKCGIEICLKNEIKFMIDVTILKQWAVIFSIISETDYQLIYNMFQSIISLEEYETAFFFIEYMRLDCISNEEFNNKFLLDIFNLLTKLKTEQKITINILKSTSRLLQSQKKYIEPLDSIFDLAWNLRNDRDFTEGAIDIICVLFPLFSSKKSQCEQFYYDFVYVNIENKTYVAKCLYLFQILIYGIQFDPRWLYWEWGLNPRLHQFSYLRWNSQPEKHFSDPTSFLSIFMNTFFLKADFSVCIHQFSNILLHFAALDFQYFMNNVMDSFLNVPINDPRFVSFLMIIPQVNTPDFIDYASKPVTFSDMGTFNEKIKNKVIEALSVFTFEFLSEHGVRGDQISSLETMICTCDLKVEKRLDEWKMNNQQKTDSDHGVSVLSTDIFTLPIQLAKCLPYIIPIEDYNTPEMMRIILQLSFNASLSISSAAYPICENIITDENMRPQFINIILDYIKGPTSCESLFTCISLLNDMLKSNPRTLQIDILHDIEFAGIRGAVSVHPTCRLISVKLLKMANIILRNQGCYRFIEVNIDKIQQVANKNLIHSFVSHSQNKITTRPNKLIKFNQAACSHYYDIWLFFVSEIANIIVAVNYTPLLYRLVTNLDSYINALFSINSCCCNNATQTSNCKISPSQSSSTTLNSIVKPNSIPTYNSQTKSNYNIYASSSSNVLPNIQNIVLKLPDSPIDLSLSSGDITNLFNASSTDSQMNVGLLIFYIAAHFDIASLIKTPSFYNCILYAQFENHDSSLGQKAVSTIKHLLKHSGLDKLAFSVLEHSHFSLFPSMITMLSSVKTDQLENTATTIRIMLKSPYIISIFARDLLKPVFSFIFVIQNYANSEKINSSRIIHWTEETEKNVIKHKKLACDFCAIIAQYLKKLNGHASNDEWPIASRETIFRFMMNWITTTSLELETLRSNASKAIVRMIRIGPIFQDSKFFNLSSLQVLSTIKVKGLSILSFVLYFHVELLLEQFIDACYKEVLSSANLYFTSIFMAFDAEHSSFLYNHSASLLMLGFVAHAREHSRSIEFLAALIDIITQGKASLNYESTNILSEIAKQLSYLTEAIFEQGFRILKMPFLRISRKDIIDILIIWSNNIRLLPNQPSCIFDIPPEFHKYTPYGFLEQLMKTTEEVLLNYSSCSNIVPLWATLSKMPDHNELIPLFLFDWPNSKSKQMILSQLILTNAENIVKQIAQRCSFAYFYHVVVGLNQDFENEFWIIPLLTKVFQMKNEKVISLIPYVLHFAFLFVKRGTCGLLRVLCHSMGIVIPDTLSQAIIVSAVQQFIEKFKKVENGKEYIETWGREALKWLLGSPKLEHATISLIIFNQILTPIEPLVISGVCKAVKYHIDHTFHLNSANHTHKTRFSLRIDSIDDNSQINSENIDSYLEKRENRLENSNTALGDSIDVSALLKILIQESFSFYCSIFEGNEIFAFSYISSFIDCRVFVESCLEKASDLFTKCLISSKTSSKVWECVIGIIRPLLPKLEVDEHIQKMFELLLQSKANEELLMIVAPIHHCHKSLFNNTKPLNSLLETVSESILCNTLLHYASMINTASLDLLNSIYLISSQIIAKINDKNINQEMNYNNEKNALMDNNLNSLTTIYKSALRNLTVCPKAVDFICSIAKFHPETASLASSKNHHDLYDWERSLESVCCSLNELIVADSNKVISLTDCSTIQSVYNLLNQPQTFLRNSIPRILPFTAQRKMINGMKTVDIESRIVLSQNTKNKSAPLFTNGIHGVNHLSYTPPQKKLAPITKPNKIMQNSSLFQPDWQSELQFTSSDFL</sequence>
<gene>
    <name evidence="1" type="ORF">TRFO_34285</name>
</gene>
<dbReference type="VEuPathDB" id="TrichDB:TRFO_34285"/>
<organism evidence="1 2">
    <name type="scientific">Tritrichomonas foetus</name>
    <dbReference type="NCBI Taxonomy" id="1144522"/>
    <lineage>
        <taxon>Eukaryota</taxon>
        <taxon>Metamonada</taxon>
        <taxon>Parabasalia</taxon>
        <taxon>Tritrichomonadida</taxon>
        <taxon>Tritrichomonadidae</taxon>
        <taxon>Tritrichomonas</taxon>
    </lineage>
</organism>
<dbReference type="RefSeq" id="XP_068352448.1">
    <property type="nucleotide sequence ID" value="XM_068509585.1"/>
</dbReference>
<keyword evidence="2" id="KW-1185">Reference proteome</keyword>
<proteinExistence type="predicted"/>
<comment type="caution">
    <text evidence="1">The sequence shown here is derived from an EMBL/GenBank/DDBJ whole genome shotgun (WGS) entry which is preliminary data.</text>
</comment>
<dbReference type="Proteomes" id="UP000179807">
    <property type="component" value="Unassembled WGS sequence"/>
</dbReference>
<protein>
    <submittedName>
        <fullName evidence="1">Uncharacterized protein</fullName>
    </submittedName>
</protein>
<dbReference type="GeneID" id="94844289"/>